<feature type="transmembrane region" description="Helical" evidence="2">
    <location>
        <begin position="233"/>
        <end position="249"/>
    </location>
</feature>
<dbReference type="Proteomes" id="UP000225706">
    <property type="component" value="Unassembled WGS sequence"/>
</dbReference>
<protein>
    <submittedName>
        <fullName evidence="4">Monocarboxylate transporter 2</fullName>
    </submittedName>
</protein>
<name>A0A2B4SKS5_STYPI</name>
<comment type="subcellular location">
    <subcellularLocation>
        <location evidence="1">Membrane</location>
        <topology evidence="1">Multi-pass membrane protein</topology>
    </subcellularLocation>
</comment>
<organism evidence="4 5">
    <name type="scientific">Stylophora pistillata</name>
    <name type="common">Smooth cauliflower coral</name>
    <dbReference type="NCBI Taxonomy" id="50429"/>
    <lineage>
        <taxon>Eukaryota</taxon>
        <taxon>Metazoa</taxon>
        <taxon>Cnidaria</taxon>
        <taxon>Anthozoa</taxon>
        <taxon>Hexacorallia</taxon>
        <taxon>Scleractinia</taxon>
        <taxon>Astrocoeniina</taxon>
        <taxon>Pocilloporidae</taxon>
        <taxon>Stylophora</taxon>
    </lineage>
</organism>
<feature type="transmembrane region" description="Helical" evidence="2">
    <location>
        <begin position="166"/>
        <end position="184"/>
    </location>
</feature>
<evidence type="ECO:0000313" key="5">
    <source>
        <dbReference type="Proteomes" id="UP000225706"/>
    </source>
</evidence>
<keyword evidence="5" id="KW-1185">Reference proteome</keyword>
<evidence type="ECO:0000256" key="1">
    <source>
        <dbReference type="ARBA" id="ARBA00004141"/>
    </source>
</evidence>
<dbReference type="GO" id="GO:0022857">
    <property type="term" value="F:transmembrane transporter activity"/>
    <property type="evidence" value="ECO:0007669"/>
    <property type="project" value="InterPro"/>
</dbReference>
<dbReference type="OrthoDB" id="5988195at2759"/>
<feature type="transmembrane region" description="Helical" evidence="2">
    <location>
        <begin position="321"/>
        <end position="345"/>
    </location>
</feature>
<keyword evidence="2" id="KW-0812">Transmembrane</keyword>
<dbReference type="InterPro" id="IPR020846">
    <property type="entry name" value="MFS_dom"/>
</dbReference>
<evidence type="ECO:0000313" key="4">
    <source>
        <dbReference type="EMBL" id="PFX29709.1"/>
    </source>
</evidence>
<feature type="transmembrane region" description="Helical" evidence="2">
    <location>
        <begin position="48"/>
        <end position="67"/>
    </location>
</feature>
<evidence type="ECO:0000259" key="3">
    <source>
        <dbReference type="PROSITE" id="PS50850"/>
    </source>
</evidence>
<dbReference type="InterPro" id="IPR050327">
    <property type="entry name" value="Proton-linked_MCT"/>
</dbReference>
<accession>A0A2B4SKS5</accession>
<dbReference type="Gene3D" id="1.20.1250.20">
    <property type="entry name" value="MFS general substrate transporter like domains"/>
    <property type="match status" value="2"/>
</dbReference>
<dbReference type="SUPFAM" id="SSF103473">
    <property type="entry name" value="MFS general substrate transporter"/>
    <property type="match status" value="1"/>
</dbReference>
<feature type="transmembrane region" description="Helical" evidence="2">
    <location>
        <begin position="111"/>
        <end position="130"/>
    </location>
</feature>
<gene>
    <name evidence="4" type="primary">SLC16A7</name>
    <name evidence="4" type="ORF">AWC38_SpisGene5513</name>
</gene>
<feature type="domain" description="Major facilitator superfamily (MFS) profile" evidence="3">
    <location>
        <begin position="1"/>
        <end position="347"/>
    </location>
</feature>
<feature type="transmembrane region" description="Helical" evidence="2">
    <location>
        <begin position="22"/>
        <end position="42"/>
    </location>
</feature>
<feature type="transmembrane region" description="Helical" evidence="2">
    <location>
        <begin position="255"/>
        <end position="281"/>
    </location>
</feature>
<dbReference type="InterPro" id="IPR036259">
    <property type="entry name" value="MFS_trans_sf"/>
</dbReference>
<sequence>MAAAGLFGPVAGRLTDCFGARAVVICGSLISATGLMLTSIVPNLNLMLLTYGGIAGFGSSLIYISVFEIVPRYFIKHRSLATGLITMSTGASLVVMSPVCQALVDAFGWRGAFRGMSCLVSIIFFLAWSLDPNVANEEPEVTVKETQLSKPQQTCRILDFSMWENVTFVVLNITSFFVFIGHTIPSVHFGRYSEDLGVSKDLITWLYSCIGLASLLARSLGSKLSDIIGPHKVLLVFGTVDAVAVSVLLPLATNWTWLLCFSIVYGLADGLIAIGSVFSSLETLTQRQKAQGFGFFQSCVCVALLFGAPIGGLVADKTNSYPTAFLCAGGIEAVGVLILLLFICMRRVELSAQMKIQTDSENSSLTELLVIEKETVL</sequence>
<evidence type="ECO:0000256" key="2">
    <source>
        <dbReference type="SAM" id="Phobius"/>
    </source>
</evidence>
<dbReference type="PANTHER" id="PTHR11360:SF251">
    <property type="entry name" value="MAJOR FACILITATOR SUPERFAMILY (MFS) PROFILE DOMAIN-CONTAINING PROTEIN"/>
    <property type="match status" value="1"/>
</dbReference>
<dbReference type="PANTHER" id="PTHR11360">
    <property type="entry name" value="MONOCARBOXYLATE TRANSPORTER"/>
    <property type="match status" value="1"/>
</dbReference>
<dbReference type="GO" id="GO:0016020">
    <property type="term" value="C:membrane"/>
    <property type="evidence" value="ECO:0007669"/>
    <property type="project" value="UniProtKB-SubCell"/>
</dbReference>
<feature type="transmembrane region" description="Helical" evidence="2">
    <location>
        <begin position="204"/>
        <end position="221"/>
    </location>
</feature>
<keyword evidence="2" id="KW-0472">Membrane</keyword>
<keyword evidence="2" id="KW-1133">Transmembrane helix</keyword>
<dbReference type="Pfam" id="PF07690">
    <property type="entry name" value="MFS_1"/>
    <property type="match status" value="1"/>
</dbReference>
<proteinExistence type="predicted"/>
<reference evidence="5" key="1">
    <citation type="journal article" date="2017" name="bioRxiv">
        <title>Comparative analysis of the genomes of Stylophora pistillata and Acropora digitifera provides evidence for extensive differences between species of corals.</title>
        <authorList>
            <person name="Voolstra C.R."/>
            <person name="Li Y."/>
            <person name="Liew Y.J."/>
            <person name="Baumgarten S."/>
            <person name="Zoccola D."/>
            <person name="Flot J.-F."/>
            <person name="Tambutte S."/>
            <person name="Allemand D."/>
            <person name="Aranda M."/>
        </authorList>
    </citation>
    <scope>NUCLEOTIDE SEQUENCE [LARGE SCALE GENOMIC DNA]</scope>
</reference>
<dbReference type="AlphaFoldDB" id="A0A2B4SKS5"/>
<dbReference type="EMBL" id="LSMT01000061">
    <property type="protein sequence ID" value="PFX29709.1"/>
    <property type="molecule type" value="Genomic_DNA"/>
</dbReference>
<comment type="caution">
    <text evidence="4">The sequence shown here is derived from an EMBL/GenBank/DDBJ whole genome shotgun (WGS) entry which is preliminary data.</text>
</comment>
<dbReference type="InterPro" id="IPR011701">
    <property type="entry name" value="MFS"/>
</dbReference>
<feature type="transmembrane region" description="Helical" evidence="2">
    <location>
        <begin position="293"/>
        <end position="315"/>
    </location>
</feature>
<feature type="transmembrane region" description="Helical" evidence="2">
    <location>
        <begin position="79"/>
        <end position="99"/>
    </location>
</feature>
<dbReference type="PROSITE" id="PS50850">
    <property type="entry name" value="MFS"/>
    <property type="match status" value="1"/>
</dbReference>